<feature type="compositionally biased region" description="Basic and acidic residues" evidence="1">
    <location>
        <begin position="463"/>
        <end position="475"/>
    </location>
</feature>
<evidence type="ECO:0000313" key="4">
    <source>
        <dbReference type="Proteomes" id="UP000323386"/>
    </source>
</evidence>
<feature type="compositionally biased region" description="Polar residues" evidence="1">
    <location>
        <begin position="370"/>
        <end position="383"/>
    </location>
</feature>
<reference evidence="3 4" key="1">
    <citation type="submission" date="2018-03" db="EMBL/GenBank/DDBJ databases">
        <authorList>
            <person name="Guldener U."/>
        </authorList>
    </citation>
    <scope>NUCLEOTIDE SEQUENCE [LARGE SCALE GENOMIC DNA]</scope>
    <source>
        <strain evidence="3 4">DAOM196992</strain>
    </source>
</reference>
<name>A0A5C3ER73_9BASI</name>
<evidence type="ECO:0000313" key="3">
    <source>
        <dbReference type="EMBL" id="SPO34823.1"/>
    </source>
</evidence>
<evidence type="ECO:0000256" key="1">
    <source>
        <dbReference type="SAM" id="MobiDB-lite"/>
    </source>
</evidence>
<feature type="chain" id="PRO_5022839593" evidence="2">
    <location>
        <begin position="29"/>
        <end position="617"/>
    </location>
</feature>
<keyword evidence="4" id="KW-1185">Reference proteome</keyword>
<sequence>MLFSHLINSASLLALTLFSLSDPLPARALPAADSPFLAPVDDLRHRSLRATLERRSPVSPSDIVKNIKNAIHPPANVLKLELFDQTFHVPLHIDDPAERDALEQFVSGKKAIGGEDLLKLDGLKRLDASSSSNAGNVVKANTIKAEDEPQRSTLAGQFGFVERSRNRHQEKVKNVEAQLAESTGDPKSKILAPLRQQLLQGLRENQEVTEALARETERLSRNLAKKQAKADRITKTQEAMARELARMVGRNGVAPPKRTSLASQTLGKLKALGKGQLADSKHGLPAQGGSVNLPRRTRFEDERSAARLSPASPDPFPLRSTASLPAFPVYRSSSDGGAVSNPSTFATASSGFSPDGPSSPSWAIAEGRSNRYSLSTAPSSRSYPSEADESPRMAPPGGSRTSMDRDNDPDHLDEAGPLPGASLPSYSSRLAPSGLASSSRTRGEAHAGQDRSTLYRGGNDLVDPPRRLESERISADDPTTQRRAYSRQTGSSSPSTPYRAPPPSRRTSPASNGGRVSMDESYTSGSGLRSPFSGQGHSLDAGSSPASALSQHRSMPFQNRRLPGSPASSYASDARSPSIYTSSSDGSSFVASPDTQISSSRSWPPYDPPPRRRYGPL</sequence>
<dbReference type="AlphaFoldDB" id="A0A5C3ER73"/>
<feature type="region of interest" description="Disordered" evidence="1">
    <location>
        <begin position="277"/>
        <end position="319"/>
    </location>
</feature>
<feature type="compositionally biased region" description="Polar residues" evidence="1">
    <location>
        <begin position="477"/>
        <end position="490"/>
    </location>
</feature>
<feature type="compositionally biased region" description="Polar residues" evidence="1">
    <location>
        <begin position="544"/>
        <end position="557"/>
    </location>
</feature>
<organism evidence="3 4">
    <name type="scientific">Pseudozyma flocculosa</name>
    <dbReference type="NCBI Taxonomy" id="84751"/>
    <lineage>
        <taxon>Eukaryota</taxon>
        <taxon>Fungi</taxon>
        <taxon>Dikarya</taxon>
        <taxon>Basidiomycota</taxon>
        <taxon>Ustilaginomycotina</taxon>
        <taxon>Ustilaginomycetes</taxon>
        <taxon>Ustilaginales</taxon>
        <taxon>Ustilaginaceae</taxon>
        <taxon>Pseudozyma</taxon>
    </lineage>
</organism>
<accession>A0A5C3ER73</accession>
<gene>
    <name evidence="3" type="ORF">PSFLO_00294</name>
</gene>
<feature type="compositionally biased region" description="Basic and acidic residues" evidence="1">
    <location>
        <begin position="402"/>
        <end position="414"/>
    </location>
</feature>
<protein>
    <submittedName>
        <fullName evidence="3">Uncharacterized protein</fullName>
    </submittedName>
</protein>
<feature type="compositionally biased region" description="Polar residues" evidence="1">
    <location>
        <begin position="578"/>
        <end position="597"/>
    </location>
</feature>
<feature type="compositionally biased region" description="Low complexity" evidence="1">
    <location>
        <begin position="349"/>
        <end position="361"/>
    </location>
</feature>
<dbReference type="Proteomes" id="UP000323386">
    <property type="component" value="Unassembled WGS sequence"/>
</dbReference>
<feature type="signal peptide" evidence="2">
    <location>
        <begin position="1"/>
        <end position="28"/>
    </location>
</feature>
<dbReference type="EMBL" id="OOIP01000001">
    <property type="protein sequence ID" value="SPO34823.1"/>
    <property type="molecule type" value="Genomic_DNA"/>
</dbReference>
<feature type="region of interest" description="Disordered" evidence="1">
    <location>
        <begin position="348"/>
        <end position="617"/>
    </location>
</feature>
<proteinExistence type="predicted"/>
<feature type="compositionally biased region" description="Polar residues" evidence="1">
    <location>
        <begin position="424"/>
        <end position="440"/>
    </location>
</feature>
<keyword evidence="2" id="KW-0732">Signal</keyword>
<feature type="compositionally biased region" description="Polar residues" evidence="1">
    <location>
        <begin position="520"/>
        <end position="536"/>
    </location>
</feature>
<evidence type="ECO:0000256" key="2">
    <source>
        <dbReference type="SAM" id="SignalP"/>
    </source>
</evidence>